<evidence type="ECO:0000256" key="1">
    <source>
        <dbReference type="ARBA" id="ARBA00022614"/>
    </source>
</evidence>
<dbReference type="SUPFAM" id="SSF52058">
    <property type="entry name" value="L domain-like"/>
    <property type="match status" value="1"/>
</dbReference>
<dbReference type="InterPro" id="IPR044974">
    <property type="entry name" value="Disease_R_plants"/>
</dbReference>
<dbReference type="Gene3D" id="3.80.10.10">
    <property type="entry name" value="Ribonuclease Inhibitor"/>
    <property type="match status" value="2"/>
</dbReference>
<name>A0A8T2WKN8_POPDE</name>
<feature type="domain" description="Disease resistance protein RPS4B/Roq1-like leucine-rich repeats" evidence="6">
    <location>
        <begin position="133"/>
        <end position="340"/>
    </location>
</feature>
<organism evidence="7 8">
    <name type="scientific">Populus deltoides</name>
    <name type="common">Eastern poplar</name>
    <name type="synonym">Eastern cottonwood</name>
    <dbReference type="NCBI Taxonomy" id="3696"/>
    <lineage>
        <taxon>Eukaryota</taxon>
        <taxon>Viridiplantae</taxon>
        <taxon>Streptophyta</taxon>
        <taxon>Embryophyta</taxon>
        <taxon>Tracheophyta</taxon>
        <taxon>Spermatophyta</taxon>
        <taxon>Magnoliopsida</taxon>
        <taxon>eudicotyledons</taxon>
        <taxon>Gunneridae</taxon>
        <taxon>Pentapetalae</taxon>
        <taxon>rosids</taxon>
        <taxon>fabids</taxon>
        <taxon>Malpighiales</taxon>
        <taxon>Salicaceae</taxon>
        <taxon>Saliceae</taxon>
        <taxon>Populus</taxon>
    </lineage>
</organism>
<reference evidence="7" key="1">
    <citation type="journal article" date="2021" name="J. Hered.">
        <title>Genome Assembly of Salicaceae Populus deltoides (Eastern Cottonwood) I-69 Based on Nanopore Sequencing and Hi-C Technologies.</title>
        <authorList>
            <person name="Bai S."/>
            <person name="Wu H."/>
            <person name="Zhang J."/>
            <person name="Pan Z."/>
            <person name="Zhao W."/>
            <person name="Li Z."/>
            <person name="Tong C."/>
        </authorList>
    </citation>
    <scope>NUCLEOTIDE SEQUENCE</scope>
    <source>
        <tissue evidence="7">Leaf</tissue>
    </source>
</reference>
<evidence type="ECO:0000313" key="7">
    <source>
        <dbReference type="EMBL" id="KAH8481134.1"/>
    </source>
</evidence>
<dbReference type="InterPro" id="IPR032675">
    <property type="entry name" value="LRR_dom_sf"/>
</dbReference>
<comment type="caution">
    <text evidence="7">The sequence shown here is derived from an EMBL/GenBank/DDBJ whole genome shotgun (WGS) entry which is preliminary data.</text>
</comment>
<dbReference type="Pfam" id="PF23286">
    <property type="entry name" value="LRR_13"/>
    <property type="match status" value="1"/>
</dbReference>
<gene>
    <name evidence="7" type="ORF">H0E87_031174</name>
</gene>
<dbReference type="AlphaFoldDB" id="A0A8T2WKN8"/>
<keyword evidence="3" id="KW-0611">Plant defense</keyword>
<dbReference type="GO" id="GO:0006952">
    <property type="term" value="P:defense response"/>
    <property type="evidence" value="ECO:0007669"/>
    <property type="project" value="InterPro"/>
</dbReference>
<evidence type="ECO:0000259" key="6">
    <source>
        <dbReference type="Pfam" id="PF23286"/>
    </source>
</evidence>
<keyword evidence="8" id="KW-1185">Reference proteome</keyword>
<dbReference type="Pfam" id="PF20160">
    <property type="entry name" value="C-JID"/>
    <property type="match status" value="1"/>
</dbReference>
<accession>A0A8T2WKN8</accession>
<evidence type="ECO:0000259" key="5">
    <source>
        <dbReference type="Pfam" id="PF20160"/>
    </source>
</evidence>
<dbReference type="PANTHER" id="PTHR11017">
    <property type="entry name" value="LEUCINE-RICH REPEAT-CONTAINING PROTEIN"/>
    <property type="match status" value="1"/>
</dbReference>
<keyword evidence="2" id="KW-0677">Repeat</keyword>
<evidence type="ECO:0000256" key="3">
    <source>
        <dbReference type="ARBA" id="ARBA00022821"/>
    </source>
</evidence>
<dbReference type="InterPro" id="IPR058546">
    <property type="entry name" value="RPS4B/Roq1-like_LRR"/>
</dbReference>
<evidence type="ECO:0000313" key="8">
    <source>
        <dbReference type="Proteomes" id="UP000807159"/>
    </source>
</evidence>
<dbReference type="InterPro" id="IPR003591">
    <property type="entry name" value="Leu-rich_rpt_typical-subtyp"/>
</dbReference>
<sequence>MAINLLKANDMKVDVNVFCKLQNLRLLQLNHVKLGGGCEYLLRKLTWLCWHGFPLSFIPDGLYGENLVAIDMRHSNLRQVKNSKFLWKLKFLNLSHSHNLSRTPDFSRLPHLEKLKLKDCRSLVEVHHSIGYLDSLVLVNFKDCKQLMRLPGSFWKSKSIEILYLSGCLKFDELPEDLGDLESLTILHADDTAIRQVPSTIVKLKNLKDLSLCGCKGSTSATFPSRLMSWFLPRKSPNPTNLLPPSFHGLNRLTSLLLSDCNLSDDALPRDLGSLPSLTKLELDRNSFQSLPAGLSSLLRLTSLRLDDNTRLQTIPDLPRNLNVLHALNCTSLERLPDISLASRIRLLYIANCPKLIEAPGLDKSKSITDIDMEGCFSISNTLKNSMHKGCISGLLLPGNEIPALFNYKNEGASILFKLPKFNGRNLKGMNVCIVCSSHLEKKQTKSITIKLTNHTKGFTKDCRKVAVNLVKSCEDYLYQGHISNKSFQLDSEDEVELIVDCGNTMTVKKNGVYLVYEQDEARLKAKRGLDNDDGEGSSCDNLSQAKRLRFETSQQSVEENMDVA</sequence>
<keyword evidence="1" id="KW-0433">Leucine-rich repeat</keyword>
<feature type="region of interest" description="Disordered" evidence="4">
    <location>
        <begin position="528"/>
        <end position="565"/>
    </location>
</feature>
<feature type="domain" description="C-JID" evidence="5">
    <location>
        <begin position="397"/>
        <end position="520"/>
    </location>
</feature>
<evidence type="ECO:0000256" key="4">
    <source>
        <dbReference type="SAM" id="MobiDB-lite"/>
    </source>
</evidence>
<dbReference type="Proteomes" id="UP000807159">
    <property type="component" value="Chromosome 19"/>
</dbReference>
<dbReference type="InterPro" id="IPR045344">
    <property type="entry name" value="C-JID"/>
</dbReference>
<dbReference type="SMART" id="SM00369">
    <property type="entry name" value="LRR_TYP"/>
    <property type="match status" value="2"/>
</dbReference>
<proteinExistence type="predicted"/>
<dbReference type="EMBL" id="JACEGQ020000019">
    <property type="protein sequence ID" value="KAH8481134.1"/>
    <property type="molecule type" value="Genomic_DNA"/>
</dbReference>
<dbReference type="PANTHER" id="PTHR11017:SF509">
    <property type="entry name" value="ADP-RIBOSYL CYCLASE_CYCLIC ADP-RIBOSE HYDROLASE"/>
    <property type="match status" value="1"/>
</dbReference>
<protein>
    <submittedName>
        <fullName evidence="7">Uncharacterized protein</fullName>
    </submittedName>
</protein>
<evidence type="ECO:0000256" key="2">
    <source>
        <dbReference type="ARBA" id="ARBA00022737"/>
    </source>
</evidence>